<evidence type="ECO:0000313" key="1">
    <source>
        <dbReference type="EMBL" id="AKK04378.1"/>
    </source>
</evidence>
<dbReference type="Proteomes" id="UP000035199">
    <property type="component" value="Chromosome"/>
</dbReference>
<reference evidence="1 2" key="1">
    <citation type="journal article" date="2015" name="Genome Announc.">
        <title>Complete Genome Sequence of the Type Strain Corynebacterium mustelae DSM 45274, Isolated from Various Tissues of a Male Ferret with Lethal Sepsis.</title>
        <authorList>
            <person name="Ruckert C."/>
            <person name="Eimer J."/>
            <person name="Winkler A."/>
            <person name="Tauch A."/>
        </authorList>
    </citation>
    <scope>NUCLEOTIDE SEQUENCE [LARGE SCALE GENOMIC DNA]</scope>
    <source>
        <strain evidence="1 2">DSM 45274</strain>
    </source>
</reference>
<dbReference type="KEGG" id="cmv:CMUST_00085"/>
<reference evidence="2" key="2">
    <citation type="submission" date="2015-05" db="EMBL/GenBank/DDBJ databases">
        <title>Complete genome sequence of Corynebacterium mustelae DSM 45274, isolated from various tissues of a male ferret with lethal sepsis.</title>
        <authorList>
            <person name="Ruckert C."/>
            <person name="Albersmeier A."/>
            <person name="Winkler A."/>
            <person name="Tauch A."/>
        </authorList>
    </citation>
    <scope>NUCLEOTIDE SEQUENCE [LARGE SCALE GENOMIC DNA]</scope>
    <source>
        <strain evidence="2">DSM 45274</strain>
    </source>
</reference>
<name>A0A0G3GXW1_9CORY</name>
<accession>A0A0G3GXW1</accession>
<keyword evidence="2" id="KW-1185">Reference proteome</keyword>
<dbReference type="AlphaFoldDB" id="A0A0G3GXW1"/>
<evidence type="ECO:0000313" key="2">
    <source>
        <dbReference type="Proteomes" id="UP000035199"/>
    </source>
</evidence>
<gene>
    <name evidence="1" type="ORF">CMUST_00085</name>
</gene>
<sequence>MARQRYDFPLGEFCDVFRSANTVIRIINASIPSSNMAPIVIGNFTIDTG</sequence>
<dbReference type="STRING" id="571915.CMUST_00085"/>
<protein>
    <submittedName>
        <fullName evidence="1">Uncharacterized protein</fullName>
    </submittedName>
</protein>
<organism evidence="1 2">
    <name type="scientific">Corynebacterium mustelae</name>
    <dbReference type="NCBI Taxonomy" id="571915"/>
    <lineage>
        <taxon>Bacteria</taxon>
        <taxon>Bacillati</taxon>
        <taxon>Actinomycetota</taxon>
        <taxon>Actinomycetes</taxon>
        <taxon>Mycobacteriales</taxon>
        <taxon>Corynebacteriaceae</taxon>
        <taxon>Corynebacterium</taxon>
    </lineage>
</organism>
<dbReference type="EMBL" id="CP011542">
    <property type="protein sequence ID" value="AKK04378.1"/>
    <property type="molecule type" value="Genomic_DNA"/>
</dbReference>
<proteinExistence type="predicted"/>